<dbReference type="Pfam" id="PF18975">
    <property type="entry name" value="DUF5711"/>
    <property type="match status" value="1"/>
</dbReference>
<reference evidence="2" key="1">
    <citation type="submission" date="2020-10" db="EMBL/GenBank/DDBJ databases">
        <authorList>
            <person name="Gilroy R."/>
        </authorList>
    </citation>
    <scope>NUCLEOTIDE SEQUENCE</scope>
    <source>
        <strain evidence="2">ChiSxjej2B14-6234</strain>
    </source>
</reference>
<reference evidence="2" key="2">
    <citation type="journal article" date="2021" name="PeerJ">
        <title>Extensive microbial diversity within the chicken gut microbiome revealed by metagenomics and culture.</title>
        <authorList>
            <person name="Gilroy R."/>
            <person name="Ravi A."/>
            <person name="Getino M."/>
            <person name="Pursley I."/>
            <person name="Horton D.L."/>
            <person name="Alikhan N.F."/>
            <person name="Baker D."/>
            <person name="Gharbi K."/>
            <person name="Hall N."/>
            <person name="Watson M."/>
            <person name="Adriaenssens E.M."/>
            <person name="Foster-Nyarko E."/>
            <person name="Jarju S."/>
            <person name="Secka A."/>
            <person name="Antonio M."/>
            <person name="Oren A."/>
            <person name="Chaudhuri R.R."/>
            <person name="La Ragione R."/>
            <person name="Hildebrand F."/>
            <person name="Pallen M.J."/>
        </authorList>
    </citation>
    <scope>NUCLEOTIDE SEQUENCE</scope>
    <source>
        <strain evidence="2">ChiSxjej2B14-6234</strain>
    </source>
</reference>
<dbReference type="InterPro" id="IPR043765">
    <property type="entry name" value="DUF5711"/>
</dbReference>
<proteinExistence type="predicted"/>
<comment type="caution">
    <text evidence="2">The sequence shown here is derived from an EMBL/GenBank/DDBJ whole genome shotgun (WGS) entry which is preliminary data.</text>
</comment>
<evidence type="ECO:0000313" key="2">
    <source>
        <dbReference type="EMBL" id="HIQ70705.1"/>
    </source>
</evidence>
<gene>
    <name evidence="2" type="ORF">IAB73_00590</name>
</gene>
<organism evidence="2 3">
    <name type="scientific">Candidatus Onthenecus intestinigallinarum</name>
    <dbReference type="NCBI Taxonomy" id="2840875"/>
    <lineage>
        <taxon>Bacteria</taxon>
        <taxon>Bacillati</taxon>
        <taxon>Bacillota</taxon>
        <taxon>Clostridia</taxon>
        <taxon>Eubacteriales</taxon>
        <taxon>Candidatus Onthenecus</taxon>
    </lineage>
</organism>
<evidence type="ECO:0000256" key="1">
    <source>
        <dbReference type="SAM" id="Phobius"/>
    </source>
</evidence>
<sequence>MQRKKKSMPPALMLGALLAVAVIIVLLVWSVGSNSSSGMTGRASRLGALPGQSVTPFGEDVLYYDGTMLQCVSDTGSTRWNFQVGANAGFSAANQRVVAWSANQLYALNARGQNTYNNRMNSEIQFARVGKGYIAAFVGTSDTGTVYVIDNDGASVDAITVQDMTLLDMGFFNVGDSEYLWVLGIETSGTVISTILQTYQPGRLVLGNTTLGEQLVYEVYYANDHLYVVDTRKIRAYDYRITRDQNVSDVLIYGWYLEDTRKVGNTTYQLLVPASTDAEGMTTLRLMYGSTDRVMHLPAGCIGAALGTKSVYAFSSTHVYRCRYGEQTFTAYTMPVQISQVLGMLQDDKVIVASGSETYVIELPS</sequence>
<keyword evidence="1" id="KW-0472">Membrane</keyword>
<dbReference type="AlphaFoldDB" id="A0A9D0Z8B5"/>
<keyword evidence="1" id="KW-1133">Transmembrane helix</keyword>
<accession>A0A9D0Z8B5</accession>
<feature type="transmembrane region" description="Helical" evidence="1">
    <location>
        <begin position="12"/>
        <end position="32"/>
    </location>
</feature>
<protein>
    <submittedName>
        <fullName evidence="2">Uncharacterized protein</fullName>
    </submittedName>
</protein>
<evidence type="ECO:0000313" key="3">
    <source>
        <dbReference type="Proteomes" id="UP000886887"/>
    </source>
</evidence>
<name>A0A9D0Z8B5_9FIRM</name>
<keyword evidence="1" id="KW-0812">Transmembrane</keyword>
<dbReference type="Proteomes" id="UP000886887">
    <property type="component" value="Unassembled WGS sequence"/>
</dbReference>
<dbReference type="EMBL" id="DVFJ01000002">
    <property type="protein sequence ID" value="HIQ70705.1"/>
    <property type="molecule type" value="Genomic_DNA"/>
</dbReference>